<dbReference type="AlphaFoldDB" id="A0A7T8KDA6"/>
<evidence type="ECO:0000313" key="2">
    <source>
        <dbReference type="Proteomes" id="UP000595437"/>
    </source>
</evidence>
<reference evidence="2" key="1">
    <citation type="submission" date="2021-01" db="EMBL/GenBank/DDBJ databases">
        <title>Caligus Genome Assembly.</title>
        <authorList>
            <person name="Gallardo-Escarate C."/>
        </authorList>
    </citation>
    <scope>NUCLEOTIDE SEQUENCE [LARGE SCALE GENOMIC DNA]</scope>
</reference>
<sequence>MAFEGFLIRIFTSGEGFETPTPIVVAGRTQDPRCIKWHLRGSLLEFLQVAKRLKPQYPLFRLAEPEGPRCTKWHLRGSLLVFLQVVKV</sequence>
<accession>A0A7T8KDA6</accession>
<keyword evidence="2" id="KW-1185">Reference proteome</keyword>
<protein>
    <submittedName>
        <fullName evidence="1">Uncharacterized protein</fullName>
    </submittedName>
</protein>
<name>A0A7T8KDA6_CALRO</name>
<dbReference type="Proteomes" id="UP000595437">
    <property type="component" value="Chromosome 4"/>
</dbReference>
<dbReference type="EMBL" id="CP045893">
    <property type="protein sequence ID" value="QQP53756.1"/>
    <property type="molecule type" value="Genomic_DNA"/>
</dbReference>
<proteinExistence type="predicted"/>
<organism evidence="1 2">
    <name type="scientific">Caligus rogercresseyi</name>
    <name type="common">Sea louse</name>
    <dbReference type="NCBI Taxonomy" id="217165"/>
    <lineage>
        <taxon>Eukaryota</taxon>
        <taxon>Metazoa</taxon>
        <taxon>Ecdysozoa</taxon>
        <taxon>Arthropoda</taxon>
        <taxon>Crustacea</taxon>
        <taxon>Multicrustacea</taxon>
        <taxon>Hexanauplia</taxon>
        <taxon>Copepoda</taxon>
        <taxon>Siphonostomatoida</taxon>
        <taxon>Caligidae</taxon>
        <taxon>Caligus</taxon>
    </lineage>
</organism>
<gene>
    <name evidence="1" type="ORF">FKW44_006347</name>
</gene>
<evidence type="ECO:0000313" key="1">
    <source>
        <dbReference type="EMBL" id="QQP53756.1"/>
    </source>
</evidence>